<name>A0A5S9MY26_9GAMM</name>
<proteinExistence type="predicted"/>
<dbReference type="GO" id="GO:0000155">
    <property type="term" value="F:phosphorelay sensor kinase activity"/>
    <property type="evidence" value="ECO:0007669"/>
    <property type="project" value="InterPro"/>
</dbReference>
<keyword evidence="9" id="KW-0812">Transmembrane</keyword>
<dbReference type="SMART" id="SM00304">
    <property type="entry name" value="HAMP"/>
    <property type="match status" value="1"/>
</dbReference>
<evidence type="ECO:0000256" key="2">
    <source>
        <dbReference type="ARBA" id="ARBA00004370"/>
    </source>
</evidence>
<dbReference type="EMBL" id="CACSIO010000001">
    <property type="protein sequence ID" value="CAA0082098.1"/>
    <property type="molecule type" value="Genomic_DNA"/>
</dbReference>
<dbReference type="PROSITE" id="PS50109">
    <property type="entry name" value="HIS_KIN"/>
    <property type="match status" value="1"/>
</dbReference>
<keyword evidence="14" id="KW-1185">Reference proteome</keyword>
<evidence type="ECO:0000259" key="12">
    <source>
        <dbReference type="PROSITE" id="PS50885"/>
    </source>
</evidence>
<dbReference type="Gene3D" id="3.30.565.10">
    <property type="entry name" value="Histidine kinase-like ATPase, C-terminal domain"/>
    <property type="match status" value="1"/>
</dbReference>
<keyword evidence="5 13" id="KW-0808">Transferase</keyword>
<dbReference type="InterPro" id="IPR036890">
    <property type="entry name" value="HATPase_C_sf"/>
</dbReference>
<evidence type="ECO:0000256" key="7">
    <source>
        <dbReference type="ARBA" id="ARBA00023012"/>
    </source>
</evidence>
<dbReference type="CDD" id="cd06225">
    <property type="entry name" value="HAMP"/>
    <property type="match status" value="1"/>
</dbReference>
<dbReference type="InterPro" id="IPR003661">
    <property type="entry name" value="HisK_dim/P_dom"/>
</dbReference>
<organism evidence="13 14">
    <name type="scientific">BD1-7 clade bacterium</name>
    <dbReference type="NCBI Taxonomy" id="2029982"/>
    <lineage>
        <taxon>Bacteria</taxon>
        <taxon>Pseudomonadati</taxon>
        <taxon>Pseudomonadota</taxon>
        <taxon>Gammaproteobacteria</taxon>
        <taxon>Cellvibrionales</taxon>
        <taxon>Spongiibacteraceae</taxon>
        <taxon>BD1-7 clade</taxon>
    </lineage>
</organism>
<keyword evidence="9" id="KW-1133">Transmembrane helix</keyword>
<dbReference type="CDD" id="cd17546">
    <property type="entry name" value="REC_hyHK_CKI1_RcsC-like"/>
    <property type="match status" value="1"/>
</dbReference>
<dbReference type="InterPro" id="IPR004358">
    <property type="entry name" value="Sig_transdc_His_kin-like_C"/>
</dbReference>
<feature type="domain" description="HAMP" evidence="12">
    <location>
        <begin position="281"/>
        <end position="333"/>
    </location>
</feature>
<evidence type="ECO:0000256" key="8">
    <source>
        <dbReference type="PROSITE-ProRule" id="PRU00169"/>
    </source>
</evidence>
<evidence type="ECO:0000313" key="14">
    <source>
        <dbReference type="Proteomes" id="UP000441399"/>
    </source>
</evidence>
<dbReference type="SMART" id="SM00388">
    <property type="entry name" value="HisKA"/>
    <property type="match status" value="1"/>
</dbReference>
<dbReference type="Gene3D" id="6.10.340.10">
    <property type="match status" value="1"/>
</dbReference>
<comment type="subcellular location">
    <subcellularLocation>
        <location evidence="2">Membrane</location>
    </subcellularLocation>
</comment>
<dbReference type="CDD" id="cd00082">
    <property type="entry name" value="HisKA"/>
    <property type="match status" value="1"/>
</dbReference>
<dbReference type="Gene3D" id="3.40.50.2300">
    <property type="match status" value="1"/>
</dbReference>
<evidence type="ECO:0000313" key="13">
    <source>
        <dbReference type="EMBL" id="CAA0082098.1"/>
    </source>
</evidence>
<feature type="modified residue" description="4-aspartylphosphate" evidence="8">
    <location>
        <position position="644"/>
    </location>
</feature>
<dbReference type="InterPro" id="IPR011006">
    <property type="entry name" value="CheY-like_superfamily"/>
</dbReference>
<dbReference type="PANTHER" id="PTHR43047">
    <property type="entry name" value="TWO-COMPONENT HISTIDINE PROTEIN KINASE"/>
    <property type="match status" value="1"/>
</dbReference>
<dbReference type="SUPFAM" id="SSF52172">
    <property type="entry name" value="CheY-like"/>
    <property type="match status" value="1"/>
</dbReference>
<dbReference type="InterPro" id="IPR007892">
    <property type="entry name" value="CHASE4"/>
</dbReference>
<feature type="domain" description="Histidine kinase" evidence="10">
    <location>
        <begin position="355"/>
        <end position="572"/>
    </location>
</feature>
<dbReference type="CDD" id="cd16922">
    <property type="entry name" value="HATPase_EvgS-ArcB-TorS-like"/>
    <property type="match status" value="1"/>
</dbReference>
<keyword evidence="4 8" id="KW-0597">Phosphoprotein</keyword>
<dbReference type="InterPro" id="IPR003660">
    <property type="entry name" value="HAMP_dom"/>
</dbReference>
<dbReference type="FunFam" id="3.30.565.10:FF:000010">
    <property type="entry name" value="Sensor histidine kinase RcsC"/>
    <property type="match status" value="1"/>
</dbReference>
<dbReference type="SMART" id="SM00387">
    <property type="entry name" value="HATPase_c"/>
    <property type="match status" value="1"/>
</dbReference>
<dbReference type="FunFam" id="1.10.287.130:FF:000001">
    <property type="entry name" value="Two-component sensor histidine kinase"/>
    <property type="match status" value="1"/>
</dbReference>
<feature type="transmembrane region" description="Helical" evidence="9">
    <location>
        <begin position="6"/>
        <end position="26"/>
    </location>
</feature>
<evidence type="ECO:0000256" key="3">
    <source>
        <dbReference type="ARBA" id="ARBA00012438"/>
    </source>
</evidence>
<evidence type="ECO:0000256" key="6">
    <source>
        <dbReference type="ARBA" id="ARBA00022777"/>
    </source>
</evidence>
<dbReference type="Proteomes" id="UP000441399">
    <property type="component" value="Unassembled WGS sequence"/>
</dbReference>
<evidence type="ECO:0000256" key="1">
    <source>
        <dbReference type="ARBA" id="ARBA00000085"/>
    </source>
</evidence>
<feature type="transmembrane region" description="Helical" evidence="9">
    <location>
        <begin position="260"/>
        <end position="279"/>
    </location>
</feature>
<evidence type="ECO:0000259" key="11">
    <source>
        <dbReference type="PROSITE" id="PS50110"/>
    </source>
</evidence>
<dbReference type="OrthoDB" id="9764438at2"/>
<dbReference type="PRINTS" id="PR00344">
    <property type="entry name" value="BCTRLSENSOR"/>
</dbReference>
<dbReference type="InterPro" id="IPR001789">
    <property type="entry name" value="Sig_transdc_resp-reg_receiver"/>
</dbReference>
<feature type="domain" description="Response regulatory" evidence="11">
    <location>
        <begin position="593"/>
        <end position="709"/>
    </location>
</feature>
<accession>A0A5S9MY26</accession>
<keyword evidence="9" id="KW-0472">Membrane</keyword>
<keyword evidence="7" id="KW-0902">Two-component regulatory system</keyword>
<dbReference type="PROSITE" id="PS50110">
    <property type="entry name" value="RESPONSE_REGULATORY"/>
    <property type="match status" value="1"/>
</dbReference>
<dbReference type="PROSITE" id="PS50885">
    <property type="entry name" value="HAMP"/>
    <property type="match status" value="1"/>
</dbReference>
<protein>
    <recommendedName>
        <fullName evidence="3">histidine kinase</fullName>
        <ecNumber evidence="3">2.7.13.3</ecNumber>
    </recommendedName>
</protein>
<gene>
    <name evidence="13" type="primary">luxQ_1</name>
    <name evidence="13" type="ORF">OPDIPICF_00377</name>
</gene>
<dbReference type="InterPro" id="IPR005467">
    <property type="entry name" value="His_kinase_dom"/>
</dbReference>
<dbReference type="GO" id="GO:0016020">
    <property type="term" value="C:membrane"/>
    <property type="evidence" value="ECO:0007669"/>
    <property type="project" value="UniProtKB-SubCell"/>
</dbReference>
<dbReference type="SMART" id="SM00448">
    <property type="entry name" value="REC"/>
    <property type="match status" value="1"/>
</dbReference>
<keyword evidence="6 13" id="KW-0418">Kinase</keyword>
<evidence type="ECO:0000256" key="5">
    <source>
        <dbReference type="ARBA" id="ARBA00022679"/>
    </source>
</evidence>
<comment type="catalytic activity">
    <reaction evidence="1">
        <text>ATP + protein L-histidine = ADP + protein N-phospho-L-histidine.</text>
        <dbReference type="EC" id="2.7.13.3"/>
    </reaction>
</comment>
<dbReference type="InterPro" id="IPR036097">
    <property type="entry name" value="HisK_dim/P_sf"/>
</dbReference>
<dbReference type="Gene3D" id="1.10.287.130">
    <property type="match status" value="1"/>
</dbReference>
<sequence>MTLQRQVILFIIAATSVSVITLYWIVQHRINKDFTELEQANTLEDLRRFNAILDYDGTQLIALAHDWGQWDQSYQFIAGEYPGFEEDNISPATLETLGVELLAMINGGFDSQLAIVDGGPEVGERSLTTKEWLDLRRLLKYQRNMADDIPITELAKIGDTNYLVGSFPSTRNDGTGERYHGYVVFARAVNDGYLARVADMLKKPLVFTTPQEKARQVWVDSLHIHGSINHNDFARQPLFAVELTNTRDIYAKAEALNRQLIYTLVALGLLIIAAAYWGLHFSVIRPLETLRSYMQRYSLSRQSDPVVISGASELADLASAFNHLMASIDSAQGHLNRALDDARKASRAKSQFLANMSHEIRTPMAAVMGYTELLRSGELTEAERLAYLEILESNGSQLLAIINDILDLSRIEAGELRLDKVPTNMSELLYETLELLDDQAHKSGNTLNLRVSDDASISIMTDPVRVRQVLVNIIGNAIKFTDHGSIDIDASIVGNYWQVQVRDTGVGMDEYAQKHAFDSFYQFDSTDSRHYQGTGLGLTIARDLVQSLGGTINLVSSAGQGSCFKITLPADEPISAVALSALPGPQSSFSGRTAMVVDDNPVMSLLMTKLLENMGMSVTAYNNAVDALVYLDAPDCAVEIIFMDMQMPAMDGYEATRLIVSRNLAPRVIAVTASSMEGDEEACLAAGCSAYLSKPINTGKLVAILDRWLPMGTDS</sequence>
<dbReference type="SUPFAM" id="SSF55874">
    <property type="entry name" value="ATPase domain of HSP90 chaperone/DNA topoisomerase II/histidine kinase"/>
    <property type="match status" value="1"/>
</dbReference>
<dbReference type="InterPro" id="IPR003594">
    <property type="entry name" value="HATPase_dom"/>
</dbReference>
<dbReference type="EC" id="2.7.13.3" evidence="3"/>
<dbReference type="SUPFAM" id="SSF47384">
    <property type="entry name" value="Homodimeric domain of signal transducing histidine kinase"/>
    <property type="match status" value="1"/>
</dbReference>
<dbReference type="Pfam" id="PF02518">
    <property type="entry name" value="HATPase_c"/>
    <property type="match status" value="1"/>
</dbReference>
<dbReference type="Pfam" id="PF00072">
    <property type="entry name" value="Response_reg"/>
    <property type="match status" value="1"/>
</dbReference>
<evidence type="ECO:0000256" key="4">
    <source>
        <dbReference type="ARBA" id="ARBA00022553"/>
    </source>
</evidence>
<evidence type="ECO:0000259" key="10">
    <source>
        <dbReference type="PROSITE" id="PS50109"/>
    </source>
</evidence>
<dbReference type="PANTHER" id="PTHR43047:SF64">
    <property type="entry name" value="HISTIDINE KINASE CONTAINING CHEY-HOMOLOGOUS RECEIVER DOMAIN AND PAS DOMAIN-RELATED"/>
    <property type="match status" value="1"/>
</dbReference>
<dbReference type="Pfam" id="PF05228">
    <property type="entry name" value="CHASE4"/>
    <property type="match status" value="1"/>
</dbReference>
<dbReference type="Pfam" id="PF00512">
    <property type="entry name" value="HisKA"/>
    <property type="match status" value="1"/>
</dbReference>
<dbReference type="AlphaFoldDB" id="A0A5S9MY26"/>
<reference evidence="13 14" key="1">
    <citation type="submission" date="2019-11" db="EMBL/GenBank/DDBJ databases">
        <authorList>
            <person name="Holert J."/>
        </authorList>
    </citation>
    <scope>NUCLEOTIDE SEQUENCE [LARGE SCALE GENOMIC DNA]</scope>
    <source>
        <strain evidence="13">SB11_3</strain>
    </source>
</reference>
<evidence type="ECO:0000256" key="9">
    <source>
        <dbReference type="SAM" id="Phobius"/>
    </source>
</evidence>